<dbReference type="PANTHER" id="PTHR40465:SF1">
    <property type="entry name" value="DUF6534 DOMAIN-CONTAINING PROTEIN"/>
    <property type="match status" value="1"/>
</dbReference>
<accession>A0A0C9SQJ3</accession>
<feature type="transmembrane region" description="Helical" evidence="1">
    <location>
        <begin position="45"/>
        <end position="68"/>
    </location>
</feature>
<feature type="domain" description="DUF6534" evidence="2">
    <location>
        <begin position="169"/>
        <end position="256"/>
    </location>
</feature>
<gene>
    <name evidence="3" type="ORF">PLICRDRAFT_47020</name>
</gene>
<dbReference type="OrthoDB" id="2868589at2759"/>
<feature type="transmembrane region" description="Helical" evidence="1">
    <location>
        <begin position="203"/>
        <end position="225"/>
    </location>
</feature>
<feature type="transmembrane region" description="Helical" evidence="1">
    <location>
        <begin position="88"/>
        <end position="108"/>
    </location>
</feature>
<organism evidence="3 4">
    <name type="scientific">Plicaturopsis crispa FD-325 SS-3</name>
    <dbReference type="NCBI Taxonomy" id="944288"/>
    <lineage>
        <taxon>Eukaryota</taxon>
        <taxon>Fungi</taxon>
        <taxon>Dikarya</taxon>
        <taxon>Basidiomycota</taxon>
        <taxon>Agaricomycotina</taxon>
        <taxon>Agaricomycetes</taxon>
        <taxon>Agaricomycetidae</taxon>
        <taxon>Amylocorticiales</taxon>
        <taxon>Amylocorticiaceae</taxon>
        <taxon>Plicatura</taxon>
        <taxon>Plicaturopsis crispa</taxon>
    </lineage>
</organism>
<feature type="transmembrane region" description="Helical" evidence="1">
    <location>
        <begin position="120"/>
        <end position="142"/>
    </location>
</feature>
<evidence type="ECO:0000313" key="3">
    <source>
        <dbReference type="EMBL" id="KII83827.1"/>
    </source>
</evidence>
<dbReference type="EMBL" id="KN832574">
    <property type="protein sequence ID" value="KII83827.1"/>
    <property type="molecule type" value="Genomic_DNA"/>
</dbReference>
<dbReference type="PANTHER" id="PTHR40465">
    <property type="entry name" value="CHROMOSOME 1, WHOLE GENOME SHOTGUN SEQUENCE"/>
    <property type="match status" value="1"/>
</dbReference>
<keyword evidence="1" id="KW-1133">Transmembrane helix</keyword>
<keyword evidence="1" id="KW-0812">Transmembrane</keyword>
<dbReference type="AlphaFoldDB" id="A0A0C9SQJ3"/>
<feature type="transmembrane region" description="Helical" evidence="1">
    <location>
        <begin position="162"/>
        <end position="183"/>
    </location>
</feature>
<proteinExistence type="predicted"/>
<feature type="transmembrane region" description="Helical" evidence="1">
    <location>
        <begin position="231"/>
        <end position="252"/>
    </location>
</feature>
<evidence type="ECO:0000259" key="2">
    <source>
        <dbReference type="Pfam" id="PF20152"/>
    </source>
</evidence>
<feature type="transmembrane region" description="Helical" evidence="1">
    <location>
        <begin position="12"/>
        <end position="33"/>
    </location>
</feature>
<evidence type="ECO:0000313" key="4">
    <source>
        <dbReference type="Proteomes" id="UP000053263"/>
    </source>
</evidence>
<keyword evidence="4" id="KW-1185">Reference proteome</keyword>
<dbReference type="Proteomes" id="UP000053263">
    <property type="component" value="Unassembled WGS sequence"/>
</dbReference>
<dbReference type="Pfam" id="PF20152">
    <property type="entry name" value="DUF6534"/>
    <property type="match status" value="1"/>
</dbReference>
<protein>
    <recommendedName>
        <fullName evidence="2">DUF6534 domain-containing protein</fullName>
    </recommendedName>
</protein>
<sequence>MSNRNEMIRTLGAAEVGAFVSSCLFGAVCAQVYTYFRRKSTNDAMWIRAFVGIVWLCELANTISSLIALYVVSVTGFDNPQVLLKPPASLYICIFLGNTTATLTQSFFARRIWILSGSLYIAVLCWVLGVSRFVLSILALGHSFTSVEGWDEYLLVVAKRPLVVWLVISAVTDLIIAGSLCYYFGRERAQAISRMAAVLDRLIVWAIQTGMVTSFASLATLIVFVVAPGDFAWLAMLMCLPRLFSSSLLTSLNARATFRHKLETTTVLESVSVRLAEAPSSVDSARHAETELKEAPKAEDRAAARPVARVSPPAKVYTWHPDDLICAPALI</sequence>
<evidence type="ECO:0000256" key="1">
    <source>
        <dbReference type="SAM" id="Phobius"/>
    </source>
</evidence>
<dbReference type="HOGENOM" id="CLU_046025_5_4_1"/>
<keyword evidence="1" id="KW-0472">Membrane</keyword>
<dbReference type="InterPro" id="IPR045339">
    <property type="entry name" value="DUF6534"/>
</dbReference>
<name>A0A0C9SQJ3_PLICR</name>
<reference evidence="3 4" key="1">
    <citation type="submission" date="2014-06" db="EMBL/GenBank/DDBJ databases">
        <title>Evolutionary Origins and Diversification of the Mycorrhizal Mutualists.</title>
        <authorList>
            <consortium name="DOE Joint Genome Institute"/>
            <consortium name="Mycorrhizal Genomics Consortium"/>
            <person name="Kohler A."/>
            <person name="Kuo A."/>
            <person name="Nagy L.G."/>
            <person name="Floudas D."/>
            <person name="Copeland A."/>
            <person name="Barry K.W."/>
            <person name="Cichocki N."/>
            <person name="Veneault-Fourrey C."/>
            <person name="LaButti K."/>
            <person name="Lindquist E.A."/>
            <person name="Lipzen A."/>
            <person name="Lundell T."/>
            <person name="Morin E."/>
            <person name="Murat C."/>
            <person name="Riley R."/>
            <person name="Ohm R."/>
            <person name="Sun H."/>
            <person name="Tunlid A."/>
            <person name="Henrissat B."/>
            <person name="Grigoriev I.V."/>
            <person name="Hibbett D.S."/>
            <person name="Martin F."/>
        </authorList>
    </citation>
    <scope>NUCLEOTIDE SEQUENCE [LARGE SCALE GENOMIC DNA]</scope>
    <source>
        <strain evidence="3 4">FD-325 SS-3</strain>
    </source>
</reference>